<dbReference type="PANTHER" id="PTHR30024:SF47">
    <property type="entry name" value="TAURINE-BINDING PERIPLASMIC PROTEIN"/>
    <property type="match status" value="1"/>
</dbReference>
<dbReference type="Gene3D" id="3.40.190.10">
    <property type="entry name" value="Periplasmic binding protein-like II"/>
    <property type="match status" value="2"/>
</dbReference>
<evidence type="ECO:0000256" key="2">
    <source>
        <dbReference type="ARBA" id="ARBA00010742"/>
    </source>
</evidence>
<evidence type="ECO:0000313" key="5">
    <source>
        <dbReference type="Proteomes" id="UP001501020"/>
    </source>
</evidence>
<accession>A0ABN3AGH2</accession>
<comment type="similarity">
    <text evidence="2">Belongs to the bacterial solute-binding protein SsuA/TauA family.</text>
</comment>
<comment type="subcellular location">
    <subcellularLocation>
        <location evidence="1">Periplasm</location>
    </subcellularLocation>
</comment>
<evidence type="ECO:0000313" key="4">
    <source>
        <dbReference type="EMBL" id="GAA2164908.1"/>
    </source>
</evidence>
<dbReference type="Pfam" id="PF13379">
    <property type="entry name" value="NMT1_2"/>
    <property type="match status" value="1"/>
</dbReference>
<organism evidence="4 5">
    <name type="scientific">Actinomadura napierensis</name>
    <dbReference type="NCBI Taxonomy" id="267854"/>
    <lineage>
        <taxon>Bacteria</taxon>
        <taxon>Bacillati</taxon>
        <taxon>Actinomycetota</taxon>
        <taxon>Actinomycetes</taxon>
        <taxon>Streptosporangiales</taxon>
        <taxon>Thermomonosporaceae</taxon>
        <taxon>Actinomadura</taxon>
    </lineage>
</organism>
<evidence type="ECO:0000256" key="3">
    <source>
        <dbReference type="ARBA" id="ARBA00022729"/>
    </source>
</evidence>
<keyword evidence="3" id="KW-0732">Signal</keyword>
<dbReference type="RefSeq" id="WP_344281229.1">
    <property type="nucleotide sequence ID" value="NZ_BAAAMR010000123.1"/>
</dbReference>
<keyword evidence="5" id="KW-1185">Reference proteome</keyword>
<proteinExistence type="inferred from homology"/>
<protein>
    <submittedName>
        <fullName evidence="4">ABC transporter substrate-binding protein</fullName>
    </submittedName>
</protein>
<dbReference type="EMBL" id="BAAAMR010000123">
    <property type="protein sequence ID" value="GAA2164908.1"/>
    <property type="molecule type" value="Genomic_DNA"/>
</dbReference>
<name>A0ABN3AGH2_9ACTN</name>
<comment type="caution">
    <text evidence="4">The sequence shown here is derived from an EMBL/GenBank/DDBJ whole genome shotgun (WGS) entry which is preliminary data.</text>
</comment>
<sequence>MHRFSRPLPTKPLLSKPLLGKPLLSTVAAAVALAPAAAGCGASARGATSTIKIGYFQGAVAGPESVVVANKDLAGKVPGTIQLRPIDSGVAGMAQLRAGAFPFVAGVGNPPFTGAFTNGTDVKAVYVEGIDASGLAVNDKIKGPGDLRKVGVLVGSTLDFQLRGWLKSRGLAGKVQVAGFASEAAEAAAWKAGKIDSVYISQSFLLELQKHKARVLVRSTDIAALGFAAVNMLAVSSQYARQHPDVVQALVCQMSKAETLVKGPQAERYIRPAAKFVGVTPEDAIAATKTYPYIPASEEASWLKGPDGTAATGRLAQNFKLTAEFLVTQGRAKSVPDPQKIAQHIDPGFWDKAQSGGCK</sequence>
<reference evidence="4 5" key="1">
    <citation type="journal article" date="2019" name="Int. J. Syst. Evol. Microbiol.">
        <title>The Global Catalogue of Microorganisms (GCM) 10K type strain sequencing project: providing services to taxonomists for standard genome sequencing and annotation.</title>
        <authorList>
            <consortium name="The Broad Institute Genomics Platform"/>
            <consortium name="The Broad Institute Genome Sequencing Center for Infectious Disease"/>
            <person name="Wu L."/>
            <person name="Ma J."/>
        </authorList>
    </citation>
    <scope>NUCLEOTIDE SEQUENCE [LARGE SCALE GENOMIC DNA]</scope>
    <source>
        <strain evidence="4 5">JCM 13850</strain>
    </source>
</reference>
<gene>
    <name evidence="4" type="ORF">GCM10009727_83000</name>
</gene>
<dbReference type="SUPFAM" id="SSF53850">
    <property type="entry name" value="Periplasmic binding protein-like II"/>
    <property type="match status" value="1"/>
</dbReference>
<dbReference type="Proteomes" id="UP001501020">
    <property type="component" value="Unassembled WGS sequence"/>
</dbReference>
<dbReference type="PANTHER" id="PTHR30024">
    <property type="entry name" value="ALIPHATIC SULFONATES-BINDING PROTEIN-RELATED"/>
    <property type="match status" value="1"/>
</dbReference>
<evidence type="ECO:0000256" key="1">
    <source>
        <dbReference type="ARBA" id="ARBA00004418"/>
    </source>
</evidence>